<dbReference type="EMBL" id="JAHWDP010000001">
    <property type="protein sequence ID" value="MBW2936752.1"/>
    <property type="molecule type" value="Genomic_DNA"/>
</dbReference>
<dbReference type="RefSeq" id="WP_219050563.1">
    <property type="nucleotide sequence ID" value="NZ_JAHWDP010000001.1"/>
</dbReference>
<protein>
    <submittedName>
        <fullName evidence="2">GTP-binding protein</fullName>
    </submittedName>
</protein>
<keyword evidence="1" id="KW-1133">Transmembrane helix</keyword>
<sequence length="164" mass="19028">MELGEEIVLRPRFTFDLKSTPEEAIKAFEAKKNNTEDIVITHVDHHVFLKIPKHLQHFWSPQLDLEITSFEEGKTTLRGLFGPKPAVWTMFMFFHFAVASLFIAFGIWAYTNASLDSPYLLQLVFMGLMVITWFVLYFAGRMGKQAGKKEMLKLYGFMKQTLQL</sequence>
<keyword evidence="1" id="KW-0472">Membrane</keyword>
<dbReference type="Proteomes" id="UP001138686">
    <property type="component" value="Unassembled WGS sequence"/>
</dbReference>
<feature type="transmembrane region" description="Helical" evidence="1">
    <location>
        <begin position="86"/>
        <end position="107"/>
    </location>
</feature>
<name>A0A9X1JXN7_9FLAO</name>
<accession>A0A9X1JXN7</accession>
<reference evidence="2" key="1">
    <citation type="submission" date="2021-07" db="EMBL/GenBank/DDBJ databases">
        <title>Aureisphaera sp. CAU 1614 isolated from sea sediment.</title>
        <authorList>
            <person name="Kim W."/>
        </authorList>
    </citation>
    <scope>NUCLEOTIDE SEQUENCE</scope>
    <source>
        <strain evidence="2">CAU 1614</strain>
    </source>
</reference>
<organism evidence="2 3">
    <name type="scientific">Halomarinibacterium sedimenti</name>
    <dbReference type="NCBI Taxonomy" id="2857106"/>
    <lineage>
        <taxon>Bacteria</taxon>
        <taxon>Pseudomonadati</taxon>
        <taxon>Bacteroidota</taxon>
        <taxon>Flavobacteriia</taxon>
        <taxon>Flavobacteriales</taxon>
        <taxon>Flavobacteriaceae</taxon>
        <taxon>Halomarinibacterium</taxon>
    </lineage>
</organism>
<evidence type="ECO:0000313" key="3">
    <source>
        <dbReference type="Proteomes" id="UP001138686"/>
    </source>
</evidence>
<keyword evidence="3" id="KW-1185">Reference proteome</keyword>
<evidence type="ECO:0000313" key="2">
    <source>
        <dbReference type="EMBL" id="MBW2936752.1"/>
    </source>
</evidence>
<proteinExistence type="predicted"/>
<gene>
    <name evidence="2" type="ORF">KXJ69_01460</name>
</gene>
<comment type="caution">
    <text evidence="2">The sequence shown here is derived from an EMBL/GenBank/DDBJ whole genome shotgun (WGS) entry which is preliminary data.</text>
</comment>
<dbReference type="AlphaFoldDB" id="A0A9X1JXN7"/>
<keyword evidence="1" id="KW-0812">Transmembrane</keyword>
<evidence type="ECO:0000256" key="1">
    <source>
        <dbReference type="SAM" id="Phobius"/>
    </source>
</evidence>
<feature type="transmembrane region" description="Helical" evidence="1">
    <location>
        <begin position="119"/>
        <end position="139"/>
    </location>
</feature>